<feature type="domain" description="NUC153" evidence="7">
    <location>
        <begin position="590"/>
        <end position="618"/>
    </location>
</feature>
<dbReference type="InterPro" id="IPR015943">
    <property type="entry name" value="WD40/YVTN_repeat-like_dom_sf"/>
</dbReference>
<comment type="similarity">
    <text evidence="2">Belongs to the WD repeat NOL10/ENP2 family.</text>
</comment>
<keyword evidence="4" id="KW-0677">Repeat</keyword>
<dbReference type="OrthoDB" id="273340at2759"/>
<dbReference type="GO" id="GO:0030686">
    <property type="term" value="C:90S preribosome"/>
    <property type="evidence" value="ECO:0007669"/>
    <property type="project" value="TreeGrafter"/>
</dbReference>
<evidence type="ECO:0000259" key="7">
    <source>
        <dbReference type="Pfam" id="PF08159"/>
    </source>
</evidence>
<name>A0A066VYA4_TILAU</name>
<dbReference type="InterPro" id="IPR040382">
    <property type="entry name" value="NOL10/Enp2"/>
</dbReference>
<feature type="region of interest" description="Disordered" evidence="6">
    <location>
        <begin position="1"/>
        <end position="56"/>
    </location>
</feature>
<evidence type="ECO:0000313" key="11">
    <source>
        <dbReference type="Proteomes" id="UP000027361"/>
    </source>
</evidence>
<dbReference type="OMA" id="CNAIDVN"/>
<gene>
    <name evidence="10" type="ORF">K437DRAFT_257371</name>
</gene>
<dbReference type="HOGENOM" id="CLU_009923_0_0_1"/>
<evidence type="ECO:0000256" key="1">
    <source>
        <dbReference type="ARBA" id="ARBA00004604"/>
    </source>
</evidence>
<dbReference type="GO" id="GO:0000462">
    <property type="term" value="P:maturation of SSU-rRNA from tricistronic rRNA transcript (SSU-rRNA, 5.8S rRNA, LSU-rRNA)"/>
    <property type="evidence" value="ECO:0007669"/>
    <property type="project" value="TreeGrafter"/>
</dbReference>
<comment type="subcellular location">
    <subcellularLocation>
        <location evidence="1">Nucleus</location>
        <location evidence="1">Nucleolus</location>
    </subcellularLocation>
</comment>
<evidence type="ECO:0000256" key="6">
    <source>
        <dbReference type="SAM" id="MobiDB-lite"/>
    </source>
</evidence>
<dbReference type="GeneID" id="25264674"/>
<feature type="region of interest" description="Disordered" evidence="6">
    <location>
        <begin position="631"/>
        <end position="853"/>
    </location>
</feature>
<feature type="domain" description="Nucleolar protein 10-like second" evidence="8">
    <location>
        <begin position="452"/>
        <end position="500"/>
    </location>
</feature>
<dbReference type="InterPro" id="IPR056551">
    <property type="entry name" value="Beta-prop_NOL10_N"/>
</dbReference>
<dbReference type="FunCoup" id="A0A066VYA4">
    <property type="interactions" value="674"/>
</dbReference>
<dbReference type="InterPro" id="IPR012580">
    <property type="entry name" value="NUC153"/>
</dbReference>
<dbReference type="Pfam" id="PF23097">
    <property type="entry name" value="NOL10_2nd"/>
    <property type="match status" value="1"/>
</dbReference>
<comment type="caution">
    <text evidence="10">The sequence shown here is derived from an EMBL/GenBank/DDBJ whole genome shotgun (WGS) entry which is preliminary data.</text>
</comment>
<dbReference type="Proteomes" id="UP000027361">
    <property type="component" value="Unassembled WGS sequence"/>
</dbReference>
<sequence>MVADPARVYVVSGGSSGRDNTNASSNSTSLPDLLRRQGSSNKRSKRPSSKSKASLARDAELAKIELIQDFEFPEASNRVTTSNDGQFVVATGTYKPQIRVWECDQLSLKFERHTEAENVDFLLLSDDWTKSLHLQSDRSVELHSQGGTYARVRIPKFGRALGYHFPSADAIVGAVGNEVYRLNLDQGRFLAPFVLEGFGSSAAAGVGGEVLGVNSVDVNPAHGLLAFGTDGAGIVELWDPRWRRKVGALSVATRTVLDSAWHSTRSALPGIFDSKKEANAAASGLSVTALSSAQDGLNMAVGTSTGHVLLYDLRMARAYSTKDQGFSLPIKSLCWPGDRSSKSYYGGARQVAGTRAEAEGTVLSADAKVVKVWKKETPGENVVTITPPSSAADLNDIHQVPGTGLLLAAVEGTQMAAWYVPTLGPAPRWCNFIDTLTDEMDGDVSGAGARGVYEDFKFVDKAELKRLGMDNLIGTDLLRPYMHGYFVALGLYEKARLVANPTAYADARERAIKTKLEKEAESRIRGAGKTAAASKLSANVKVNKDLAAKLEKQRARAEARRAKAATDPAGEASVEVSQSGKAASANLLDDARFKALFTNPEFQVDTTSREYALLNPSTVAREAFNLDRAGDAEKVPRKRTAVEEEELEAENDTDSSMSNRDSEEDDDQDDDSEADSSDAGDLRDVEMPSKRRIPAQSSAPATLLRDNVKRGGVRLHNGDDGDVADAFNPGGSRRQSFQERMKARNNSRHSSSQSSIWRQKDKDQGEDGGGEITWMPMDGGSKGTRCGNDARQDTRSNGRGTKQKQGETFGAGLSKGAGSEEGMGVDTLSEDARFGRTHRRHTSRSASKNALRR</sequence>
<dbReference type="AlphaFoldDB" id="A0A066VYA4"/>
<feature type="compositionally biased region" description="Basic and acidic residues" evidence="6">
    <location>
        <begin position="680"/>
        <end position="689"/>
    </location>
</feature>
<organism evidence="10 11">
    <name type="scientific">Tilletiaria anomala (strain ATCC 24038 / CBS 436.72 / UBC 951)</name>
    <dbReference type="NCBI Taxonomy" id="1037660"/>
    <lineage>
        <taxon>Eukaryota</taxon>
        <taxon>Fungi</taxon>
        <taxon>Dikarya</taxon>
        <taxon>Basidiomycota</taxon>
        <taxon>Ustilaginomycotina</taxon>
        <taxon>Exobasidiomycetes</taxon>
        <taxon>Georgefischeriales</taxon>
        <taxon>Tilletiariaceae</taxon>
        <taxon>Tilletiaria</taxon>
    </lineage>
</organism>
<feature type="compositionally biased region" description="Acidic residues" evidence="6">
    <location>
        <begin position="643"/>
        <end position="653"/>
    </location>
</feature>
<evidence type="ECO:0000256" key="5">
    <source>
        <dbReference type="ARBA" id="ARBA00023242"/>
    </source>
</evidence>
<dbReference type="Pfam" id="PF08159">
    <property type="entry name" value="NUC153"/>
    <property type="match status" value="1"/>
</dbReference>
<feature type="region of interest" description="Disordered" evidence="6">
    <location>
        <begin position="557"/>
        <end position="577"/>
    </location>
</feature>
<feature type="compositionally biased region" description="Acidic residues" evidence="6">
    <location>
        <begin position="662"/>
        <end position="678"/>
    </location>
</feature>
<evidence type="ECO:0000313" key="10">
    <source>
        <dbReference type="EMBL" id="KDN43789.1"/>
    </source>
</evidence>
<evidence type="ECO:0000259" key="8">
    <source>
        <dbReference type="Pfam" id="PF23097"/>
    </source>
</evidence>
<accession>A0A066VYA4</accession>
<dbReference type="EMBL" id="JMSN01000058">
    <property type="protein sequence ID" value="KDN43789.1"/>
    <property type="molecule type" value="Genomic_DNA"/>
</dbReference>
<evidence type="ECO:0000256" key="2">
    <source>
        <dbReference type="ARBA" id="ARBA00005264"/>
    </source>
</evidence>
<evidence type="ECO:0000256" key="3">
    <source>
        <dbReference type="ARBA" id="ARBA00022574"/>
    </source>
</evidence>
<dbReference type="GO" id="GO:0032040">
    <property type="term" value="C:small-subunit processome"/>
    <property type="evidence" value="ECO:0007669"/>
    <property type="project" value="TreeGrafter"/>
</dbReference>
<evidence type="ECO:0000259" key="9">
    <source>
        <dbReference type="Pfam" id="PF23098"/>
    </source>
</evidence>
<feature type="domain" description="Nucleolar protein 10-like N-terminal" evidence="9">
    <location>
        <begin position="62"/>
        <end position="441"/>
    </location>
</feature>
<dbReference type="InParanoid" id="A0A066VYA4"/>
<dbReference type="PANTHER" id="PTHR14927:SF0">
    <property type="entry name" value="NUCLEOLAR PROTEIN 10"/>
    <property type="match status" value="1"/>
</dbReference>
<dbReference type="RefSeq" id="XP_013242504.1">
    <property type="nucleotide sequence ID" value="XM_013387050.1"/>
</dbReference>
<proteinExistence type="inferred from homology"/>
<keyword evidence="11" id="KW-1185">Reference proteome</keyword>
<dbReference type="Gene3D" id="2.130.10.10">
    <property type="entry name" value="YVTN repeat-like/Quinoprotein amine dehydrogenase"/>
    <property type="match status" value="1"/>
</dbReference>
<keyword evidence="5" id="KW-0539">Nucleus</keyword>
<evidence type="ECO:0000256" key="4">
    <source>
        <dbReference type="ARBA" id="ARBA00022737"/>
    </source>
</evidence>
<dbReference type="PANTHER" id="PTHR14927">
    <property type="entry name" value="NUCLEOLAR PROTEIN 10"/>
    <property type="match status" value="1"/>
</dbReference>
<dbReference type="SUPFAM" id="SSF50978">
    <property type="entry name" value="WD40 repeat-like"/>
    <property type="match status" value="1"/>
</dbReference>
<dbReference type="InterPro" id="IPR056550">
    <property type="entry name" value="NOL10_2nd"/>
</dbReference>
<dbReference type="STRING" id="1037660.A0A066VYA4"/>
<keyword evidence="3" id="KW-0853">WD repeat</keyword>
<reference evidence="10 11" key="1">
    <citation type="submission" date="2014-05" db="EMBL/GenBank/DDBJ databases">
        <title>Draft genome sequence of a rare smut relative, Tilletiaria anomala UBC 951.</title>
        <authorList>
            <consortium name="DOE Joint Genome Institute"/>
            <person name="Toome M."/>
            <person name="Kuo A."/>
            <person name="Henrissat B."/>
            <person name="Lipzen A."/>
            <person name="Tritt A."/>
            <person name="Yoshinaga Y."/>
            <person name="Zane M."/>
            <person name="Barry K."/>
            <person name="Grigoriev I.V."/>
            <person name="Spatafora J.W."/>
            <person name="Aimea M.C."/>
        </authorList>
    </citation>
    <scope>NUCLEOTIDE SEQUENCE [LARGE SCALE GENOMIC DNA]</scope>
    <source>
        <strain evidence="10 11">UBC 951</strain>
    </source>
</reference>
<dbReference type="Pfam" id="PF23098">
    <property type="entry name" value="Beta-prop_NOL10_N"/>
    <property type="match status" value="1"/>
</dbReference>
<feature type="compositionally biased region" description="Polar residues" evidence="6">
    <location>
        <begin position="17"/>
        <end position="30"/>
    </location>
</feature>
<protein>
    <submittedName>
        <fullName evidence="10">Uncharacterized protein</fullName>
    </submittedName>
</protein>
<dbReference type="InterPro" id="IPR036322">
    <property type="entry name" value="WD40_repeat_dom_sf"/>
</dbReference>